<dbReference type="AlphaFoldDB" id="A0A7W9QCM1"/>
<protein>
    <submittedName>
        <fullName evidence="1">Methylphosphotriester-DNA--protein-cysteine methyltransferase</fullName>
    </submittedName>
</protein>
<keyword evidence="2" id="KW-1185">Reference proteome</keyword>
<evidence type="ECO:0000313" key="2">
    <source>
        <dbReference type="Proteomes" id="UP000588098"/>
    </source>
</evidence>
<dbReference type="Pfam" id="PF19746">
    <property type="entry name" value="DUF6233"/>
    <property type="match status" value="1"/>
</dbReference>
<comment type="caution">
    <text evidence="1">The sequence shown here is derived from an EMBL/GenBank/DDBJ whole genome shotgun (WGS) entry which is preliminary data.</text>
</comment>
<organism evidence="1 2">
    <name type="scientific">Streptomyces zagrosensis</name>
    <dbReference type="NCBI Taxonomy" id="1042984"/>
    <lineage>
        <taxon>Bacteria</taxon>
        <taxon>Bacillati</taxon>
        <taxon>Actinomycetota</taxon>
        <taxon>Actinomycetes</taxon>
        <taxon>Kitasatosporales</taxon>
        <taxon>Streptomycetaceae</taxon>
        <taxon>Streptomyces</taxon>
    </lineage>
</organism>
<evidence type="ECO:0000313" key="1">
    <source>
        <dbReference type="EMBL" id="MBB5937745.1"/>
    </source>
</evidence>
<accession>A0A7W9QCM1</accession>
<dbReference type="InterPro" id="IPR046200">
    <property type="entry name" value="DUF6233"/>
</dbReference>
<dbReference type="EMBL" id="JACHJL010000013">
    <property type="protein sequence ID" value="MBB5937745.1"/>
    <property type="molecule type" value="Genomic_DNA"/>
</dbReference>
<dbReference type="GO" id="GO:0008168">
    <property type="term" value="F:methyltransferase activity"/>
    <property type="evidence" value="ECO:0007669"/>
    <property type="project" value="UniProtKB-KW"/>
</dbReference>
<dbReference type="Proteomes" id="UP000588098">
    <property type="component" value="Unassembled WGS sequence"/>
</dbReference>
<sequence length="97" mass="10040">MHVEGDLGAGWWRVHESAALDAAGGTWLVLHRDRCRAAASTTDLVTTEAALALLASPGTRPCPRCGPDRALCRGAPTDTASTVVRSVAEPAHDPSGP</sequence>
<keyword evidence="1" id="KW-0489">Methyltransferase</keyword>
<reference evidence="1 2" key="1">
    <citation type="submission" date="2020-08" db="EMBL/GenBank/DDBJ databases">
        <title>Genomic Encyclopedia of Type Strains, Phase III (KMG-III): the genomes of soil and plant-associated and newly described type strains.</title>
        <authorList>
            <person name="Whitman W."/>
        </authorList>
    </citation>
    <scope>NUCLEOTIDE SEQUENCE [LARGE SCALE GENOMIC DNA]</scope>
    <source>
        <strain evidence="1 2">CECT 8305</strain>
    </source>
</reference>
<proteinExistence type="predicted"/>
<keyword evidence="1" id="KW-0808">Transferase</keyword>
<name>A0A7W9QCM1_9ACTN</name>
<dbReference type="RefSeq" id="WP_184574954.1">
    <property type="nucleotide sequence ID" value="NZ_JACHJL010000013.1"/>
</dbReference>
<dbReference type="GO" id="GO:0032259">
    <property type="term" value="P:methylation"/>
    <property type="evidence" value="ECO:0007669"/>
    <property type="project" value="UniProtKB-KW"/>
</dbReference>
<gene>
    <name evidence="1" type="ORF">FHS42_004829</name>
</gene>